<gene>
    <name evidence="4" type="ORF">EMH_0082310</name>
</gene>
<dbReference type="EMBL" id="HG685179">
    <property type="protein sequence ID" value="CDJ33395.1"/>
    <property type="molecule type" value="Genomic_DNA"/>
</dbReference>
<name>U6K5Y0_9EIME</name>
<evidence type="ECO:0000256" key="3">
    <source>
        <dbReference type="SAM" id="Coils"/>
    </source>
</evidence>
<dbReference type="AlphaFoldDB" id="U6K5Y0"/>
<dbReference type="VEuPathDB" id="ToxoDB:EMH_0082310"/>
<dbReference type="PANTHER" id="PTHR13303">
    <property type="entry name" value="PREFOLDIN SUBUNIT 2"/>
    <property type="match status" value="1"/>
</dbReference>
<evidence type="ECO:0000313" key="4">
    <source>
        <dbReference type="EMBL" id="CDJ33395.1"/>
    </source>
</evidence>
<dbReference type="InterPro" id="IPR002777">
    <property type="entry name" value="PFD_beta-like"/>
</dbReference>
<evidence type="ECO:0000256" key="2">
    <source>
        <dbReference type="ARBA" id="ARBA00023186"/>
    </source>
</evidence>
<comment type="similarity">
    <text evidence="1">Belongs to the prefoldin subunit beta family.</text>
</comment>
<keyword evidence="3" id="KW-0175">Coiled coil</keyword>
<dbReference type="InterPro" id="IPR009053">
    <property type="entry name" value="Prefoldin"/>
</dbReference>
<dbReference type="GeneID" id="25382627"/>
<dbReference type="InterPro" id="IPR027235">
    <property type="entry name" value="PFD2"/>
</dbReference>
<evidence type="ECO:0000313" key="5">
    <source>
        <dbReference type="Proteomes" id="UP000030744"/>
    </source>
</evidence>
<sequence>MVEPQGAPGPSSDETLRQKIHRLEKQRRSLTNTLYELEEDAADHQLVLDAIKPLEPSRRCYRLVGGVLVERTVGEVEPALKQHKALV</sequence>
<organism evidence="4 5">
    <name type="scientific">Eimeria mitis</name>
    <dbReference type="NCBI Taxonomy" id="44415"/>
    <lineage>
        <taxon>Eukaryota</taxon>
        <taxon>Sar</taxon>
        <taxon>Alveolata</taxon>
        <taxon>Apicomplexa</taxon>
        <taxon>Conoidasida</taxon>
        <taxon>Coccidia</taxon>
        <taxon>Eucoccidiorida</taxon>
        <taxon>Eimeriorina</taxon>
        <taxon>Eimeriidae</taxon>
        <taxon>Eimeria</taxon>
    </lineage>
</organism>
<dbReference type="RefSeq" id="XP_013355959.1">
    <property type="nucleotide sequence ID" value="XM_013500505.1"/>
</dbReference>
<reference evidence="4" key="1">
    <citation type="submission" date="2013-10" db="EMBL/GenBank/DDBJ databases">
        <title>Genomic analysis of the causative agents of coccidiosis in chickens.</title>
        <authorList>
            <person name="Reid A.J."/>
            <person name="Blake D."/>
            <person name="Billington K."/>
            <person name="Browne H."/>
            <person name="Dunn M."/>
            <person name="Hung S."/>
            <person name="Kawahara F."/>
            <person name="Miranda-Saavedra D."/>
            <person name="Mourier T."/>
            <person name="Nagra H."/>
            <person name="Otto T.D."/>
            <person name="Rawlings N."/>
            <person name="Sanchez A."/>
            <person name="Sanders M."/>
            <person name="Subramaniam C."/>
            <person name="Tay Y."/>
            <person name="Dear P."/>
            <person name="Doerig C."/>
            <person name="Gruber A."/>
            <person name="Parkinson J."/>
            <person name="Shirley M."/>
            <person name="Wan K.L."/>
            <person name="Berriman M."/>
            <person name="Tomley F."/>
            <person name="Pain A."/>
        </authorList>
    </citation>
    <scope>NUCLEOTIDE SEQUENCE [LARGE SCALE GENOMIC DNA]</scope>
    <source>
        <strain evidence="4">Houghton</strain>
    </source>
</reference>
<dbReference type="Pfam" id="PF01920">
    <property type="entry name" value="Prefoldin_2"/>
    <property type="match status" value="1"/>
</dbReference>
<keyword evidence="5" id="KW-1185">Reference proteome</keyword>
<protein>
    <recommendedName>
        <fullName evidence="6">Prefoldin subunit 2</fullName>
    </recommendedName>
</protein>
<dbReference type="GO" id="GO:0051082">
    <property type="term" value="F:unfolded protein binding"/>
    <property type="evidence" value="ECO:0007669"/>
    <property type="project" value="InterPro"/>
</dbReference>
<dbReference type="Gene3D" id="1.10.287.370">
    <property type="match status" value="1"/>
</dbReference>
<dbReference type="CDD" id="cd23163">
    <property type="entry name" value="Prefoldin_2"/>
    <property type="match status" value="1"/>
</dbReference>
<evidence type="ECO:0008006" key="6">
    <source>
        <dbReference type="Google" id="ProtNLM"/>
    </source>
</evidence>
<evidence type="ECO:0000256" key="1">
    <source>
        <dbReference type="ARBA" id="ARBA00008045"/>
    </source>
</evidence>
<feature type="coiled-coil region" evidence="3">
    <location>
        <begin position="13"/>
        <end position="40"/>
    </location>
</feature>
<accession>U6K5Y0</accession>
<dbReference type="Proteomes" id="UP000030744">
    <property type="component" value="Unassembled WGS sequence"/>
</dbReference>
<reference evidence="4" key="2">
    <citation type="submission" date="2013-10" db="EMBL/GenBank/DDBJ databases">
        <authorList>
            <person name="Aslett M."/>
        </authorList>
    </citation>
    <scope>NUCLEOTIDE SEQUENCE [LARGE SCALE GENOMIC DNA]</scope>
    <source>
        <strain evidence="4">Houghton</strain>
    </source>
</reference>
<proteinExistence type="inferred from homology"/>
<dbReference type="GO" id="GO:0016272">
    <property type="term" value="C:prefoldin complex"/>
    <property type="evidence" value="ECO:0007669"/>
    <property type="project" value="InterPro"/>
</dbReference>
<dbReference type="SUPFAM" id="SSF46579">
    <property type="entry name" value="Prefoldin"/>
    <property type="match status" value="1"/>
</dbReference>
<dbReference type="OrthoDB" id="29646at2759"/>
<dbReference type="GO" id="GO:0006457">
    <property type="term" value="P:protein folding"/>
    <property type="evidence" value="ECO:0007669"/>
    <property type="project" value="InterPro"/>
</dbReference>
<keyword evidence="2" id="KW-0143">Chaperone</keyword>